<evidence type="ECO:0000313" key="3">
    <source>
        <dbReference type="Proteomes" id="UP001470230"/>
    </source>
</evidence>
<keyword evidence="1" id="KW-0175">Coiled coil</keyword>
<organism evidence="2 3">
    <name type="scientific">Tritrichomonas musculus</name>
    <dbReference type="NCBI Taxonomy" id="1915356"/>
    <lineage>
        <taxon>Eukaryota</taxon>
        <taxon>Metamonada</taxon>
        <taxon>Parabasalia</taxon>
        <taxon>Tritrichomonadida</taxon>
        <taxon>Tritrichomonadidae</taxon>
        <taxon>Tritrichomonas</taxon>
    </lineage>
</organism>
<comment type="caution">
    <text evidence="2">The sequence shown here is derived from an EMBL/GenBank/DDBJ whole genome shotgun (WGS) entry which is preliminary data.</text>
</comment>
<reference evidence="2 3" key="1">
    <citation type="submission" date="2024-04" db="EMBL/GenBank/DDBJ databases">
        <title>Tritrichomonas musculus Genome.</title>
        <authorList>
            <person name="Alves-Ferreira E."/>
            <person name="Grigg M."/>
            <person name="Lorenzi H."/>
            <person name="Galac M."/>
        </authorList>
    </citation>
    <scope>NUCLEOTIDE SEQUENCE [LARGE SCALE GENOMIC DNA]</scope>
    <source>
        <strain evidence="2 3">EAF2021</strain>
    </source>
</reference>
<dbReference type="Proteomes" id="UP001470230">
    <property type="component" value="Unassembled WGS sequence"/>
</dbReference>
<dbReference type="EMBL" id="JAPFFF010000001">
    <property type="protein sequence ID" value="KAK8898060.1"/>
    <property type="molecule type" value="Genomic_DNA"/>
</dbReference>
<sequence length="356" mass="42625">MKQNDEMKTKEEKENLQKLEKKIKTISKSKIDSDEDVDSLIKEKEKLEKCYEKQKMDRLKEIILFTRETALYLAAIFNKKNYYSIMEKFKELIEEGYNLYENVEYEEIINQITNQLKCYICPRCFEEVYAKPNIYGRTNIIECPACHFEFCSCCYRSLQEHQNNLYFDEDDDYCYNVFNNNSQYNQHESKQISFFIWPMSYEKSKICSSWKKFSEQYFDQKQKYDKIHFDFMINKDEKQAEGTRLVSLSKLCVRTRIARVLLHDIPDRNEVKNKTLTILNTALMAQSIISSAYPALFYIIDDPVESHLLTEKMQLLINETDSFIESIYHPEQSSDELQQKQHTLQKLINDHFIIIK</sequence>
<name>A0ABR2L3X1_9EUKA</name>
<evidence type="ECO:0000313" key="2">
    <source>
        <dbReference type="EMBL" id="KAK8898060.1"/>
    </source>
</evidence>
<proteinExistence type="predicted"/>
<keyword evidence="3" id="KW-1185">Reference proteome</keyword>
<feature type="coiled-coil region" evidence="1">
    <location>
        <begin position="2"/>
        <end position="57"/>
    </location>
</feature>
<gene>
    <name evidence="2" type="ORF">M9Y10_000320</name>
</gene>
<protein>
    <recommendedName>
        <fullName evidence="4">IBR domain-containing protein</fullName>
    </recommendedName>
</protein>
<evidence type="ECO:0008006" key="4">
    <source>
        <dbReference type="Google" id="ProtNLM"/>
    </source>
</evidence>
<accession>A0ABR2L3X1</accession>
<evidence type="ECO:0000256" key="1">
    <source>
        <dbReference type="SAM" id="Coils"/>
    </source>
</evidence>